<dbReference type="PANTHER" id="PTHR21310:SF37">
    <property type="entry name" value="AMINOGLYCOSIDE PHOSPHOTRANSFERASE DOMAIN-CONTAINING PROTEIN"/>
    <property type="match status" value="1"/>
</dbReference>
<evidence type="ECO:0000313" key="2">
    <source>
        <dbReference type="Proteomes" id="UP000073492"/>
    </source>
</evidence>
<organism evidence="1 2">
    <name type="scientific">Pseudocercospora musae</name>
    <dbReference type="NCBI Taxonomy" id="113226"/>
    <lineage>
        <taxon>Eukaryota</taxon>
        <taxon>Fungi</taxon>
        <taxon>Dikarya</taxon>
        <taxon>Ascomycota</taxon>
        <taxon>Pezizomycotina</taxon>
        <taxon>Dothideomycetes</taxon>
        <taxon>Dothideomycetidae</taxon>
        <taxon>Mycosphaerellales</taxon>
        <taxon>Mycosphaerellaceae</taxon>
        <taxon>Pseudocercospora</taxon>
    </lineage>
</organism>
<proteinExistence type="predicted"/>
<dbReference type="Proteomes" id="UP000073492">
    <property type="component" value="Unassembled WGS sequence"/>
</dbReference>
<keyword evidence="2" id="KW-1185">Reference proteome</keyword>
<dbReference type="InterPro" id="IPR051678">
    <property type="entry name" value="AGP_Transferase"/>
</dbReference>
<sequence length="334" mass="37938">MALSISGGGTLSLSAAQRNERNILARLQQSQARKQLYQDLWDNRRTIEAVTAHHLRIAGSSACVVQDTDTWFRGQFNICILVHVQDGDGRTCRKIFRCPMAHKVGEEYFPGAMQEKMRAEVATFAWIESNCPGIPIPRLHAFGLSNNLQFTHHHDGPGHFRDSSNIEFNRPYLLLDYVDGKKGKMLSDTLNDFRETDPHRMQNLFRGISRIMVSLAGKAQSYIGSLRFNDDGSITLASRPIFCTNSILESESAPRVVNRRYTTSGNFIDDMIRFREEAFRACPAERSKRRGRLSSTDASHGLVATLKTSLCRLPVRRAIRTTIYRFSCEQYLCR</sequence>
<dbReference type="AlphaFoldDB" id="A0A139IHD0"/>
<dbReference type="OrthoDB" id="3645574at2759"/>
<dbReference type="PANTHER" id="PTHR21310">
    <property type="entry name" value="AMINOGLYCOSIDE PHOSPHOTRANSFERASE-RELATED-RELATED"/>
    <property type="match status" value="1"/>
</dbReference>
<name>A0A139IHD0_9PEZI</name>
<gene>
    <name evidence="1" type="ORF">AC579_91</name>
</gene>
<evidence type="ECO:0000313" key="1">
    <source>
        <dbReference type="EMBL" id="KXT14119.1"/>
    </source>
</evidence>
<accession>A0A139IHD0</accession>
<reference evidence="1 2" key="1">
    <citation type="submission" date="2015-07" db="EMBL/GenBank/DDBJ databases">
        <title>Comparative genomics of the Sigatoka disease complex on banana suggests a link between parallel evolutionary changes in Pseudocercospora fijiensis and Pseudocercospora eumusae and increased virulence on the banana host.</title>
        <authorList>
            <person name="Chang T.-C."/>
            <person name="Salvucci A."/>
            <person name="Crous P.W."/>
            <person name="Stergiopoulos I."/>
        </authorList>
    </citation>
    <scope>NUCLEOTIDE SEQUENCE [LARGE SCALE GENOMIC DNA]</scope>
    <source>
        <strain evidence="1 2">CBS 116634</strain>
    </source>
</reference>
<comment type="caution">
    <text evidence="1">The sequence shown here is derived from an EMBL/GenBank/DDBJ whole genome shotgun (WGS) entry which is preliminary data.</text>
</comment>
<dbReference type="EMBL" id="LFZO01000093">
    <property type="protein sequence ID" value="KXT14119.1"/>
    <property type="molecule type" value="Genomic_DNA"/>
</dbReference>
<protein>
    <submittedName>
        <fullName evidence="1">Uncharacterized protein</fullName>
    </submittedName>
</protein>
<dbReference type="STRING" id="113226.A0A139IHD0"/>